<dbReference type="Pfam" id="PF01555">
    <property type="entry name" value="N6_N4_Mtase"/>
    <property type="match status" value="1"/>
</dbReference>
<feature type="domain" description="DNA methylase N-4/N-6" evidence="5">
    <location>
        <begin position="24"/>
        <end position="88"/>
    </location>
</feature>
<dbReference type="SUPFAM" id="SSF53335">
    <property type="entry name" value="S-adenosyl-L-methionine-dependent methyltransferases"/>
    <property type="match status" value="1"/>
</dbReference>
<evidence type="ECO:0000259" key="5">
    <source>
        <dbReference type="Pfam" id="PF01555"/>
    </source>
</evidence>
<keyword evidence="7" id="KW-1185">Reference proteome</keyword>
<comment type="catalytic activity">
    <reaction evidence="4">
        <text>a 2'-deoxyadenosine in DNA + S-adenosyl-L-methionine = an N(6)-methyl-2'-deoxyadenosine in DNA + S-adenosyl-L-homocysteine + H(+)</text>
        <dbReference type="Rhea" id="RHEA:15197"/>
        <dbReference type="Rhea" id="RHEA-COMP:12418"/>
        <dbReference type="Rhea" id="RHEA-COMP:12419"/>
        <dbReference type="ChEBI" id="CHEBI:15378"/>
        <dbReference type="ChEBI" id="CHEBI:57856"/>
        <dbReference type="ChEBI" id="CHEBI:59789"/>
        <dbReference type="ChEBI" id="CHEBI:90615"/>
        <dbReference type="ChEBI" id="CHEBI:90616"/>
        <dbReference type="EC" id="2.1.1.72"/>
    </reaction>
</comment>
<dbReference type="EC" id="2.1.1.72" evidence="1"/>
<gene>
    <name evidence="6" type="ORF">R1T40_08515</name>
</gene>
<dbReference type="PRINTS" id="PR00508">
    <property type="entry name" value="S21N4MTFRASE"/>
</dbReference>
<dbReference type="Gene3D" id="3.40.50.150">
    <property type="entry name" value="Vaccinia Virus protein VP39"/>
    <property type="match status" value="1"/>
</dbReference>
<evidence type="ECO:0000256" key="1">
    <source>
        <dbReference type="ARBA" id="ARBA00011900"/>
    </source>
</evidence>
<keyword evidence="3" id="KW-0808">Transferase</keyword>
<dbReference type="InterPro" id="IPR029063">
    <property type="entry name" value="SAM-dependent_MTases_sf"/>
</dbReference>
<reference evidence="6 7" key="1">
    <citation type="submission" date="2023-10" db="EMBL/GenBank/DDBJ databases">
        <title>Eight complete genome sequences of bacteria isolated from laboratory stock of Giant Kelp gametophytes.</title>
        <authorList>
            <person name="Tolentino B."/>
            <person name="Nuzhdin S."/>
        </authorList>
    </citation>
    <scope>NUCLEOTIDE SEQUENCE [LARGE SCALE GENOMIC DNA]</scope>
    <source>
        <strain evidence="6 7">LC.270.F.C4</strain>
    </source>
</reference>
<dbReference type="GO" id="GO:0032259">
    <property type="term" value="P:methylation"/>
    <property type="evidence" value="ECO:0007669"/>
    <property type="project" value="UniProtKB-KW"/>
</dbReference>
<evidence type="ECO:0000313" key="6">
    <source>
        <dbReference type="EMBL" id="WOI34753.1"/>
    </source>
</evidence>
<protein>
    <recommendedName>
        <fullName evidence="1">site-specific DNA-methyltransferase (adenine-specific)</fullName>
        <ecNumber evidence="1">2.1.1.72</ecNumber>
    </recommendedName>
</protein>
<dbReference type="InterPro" id="IPR002941">
    <property type="entry name" value="DNA_methylase_N4/N6"/>
</dbReference>
<sequence>MWKGRADQKGINDCGSKQLFTLNAKRETAHPTEKPVALCDHYIRNSTNQGDTVLDPMMGSGAALVAAAQAGRRAVGIEKNPEYFAIAESRVRKTVAAGLQTSEENHEARQ</sequence>
<evidence type="ECO:0000256" key="2">
    <source>
        <dbReference type="ARBA" id="ARBA00022603"/>
    </source>
</evidence>
<dbReference type="Proteomes" id="UP001302666">
    <property type="component" value="Chromosome"/>
</dbReference>
<evidence type="ECO:0000313" key="7">
    <source>
        <dbReference type="Proteomes" id="UP001302666"/>
    </source>
</evidence>
<evidence type="ECO:0000256" key="3">
    <source>
        <dbReference type="ARBA" id="ARBA00022679"/>
    </source>
</evidence>
<evidence type="ECO:0000256" key="4">
    <source>
        <dbReference type="ARBA" id="ARBA00047942"/>
    </source>
</evidence>
<organism evidence="6 7">
    <name type="scientific">Tritonibacter scottomollicae</name>
    <name type="common">Epibacterium scottomollicae</name>
    <dbReference type="NCBI Taxonomy" id="483013"/>
    <lineage>
        <taxon>Bacteria</taxon>
        <taxon>Pseudomonadati</taxon>
        <taxon>Pseudomonadota</taxon>
        <taxon>Alphaproteobacteria</taxon>
        <taxon>Rhodobacterales</taxon>
        <taxon>Paracoccaceae</taxon>
        <taxon>Tritonibacter</taxon>
    </lineage>
</organism>
<accession>A0ABZ0HIT8</accession>
<dbReference type="GO" id="GO:0008168">
    <property type="term" value="F:methyltransferase activity"/>
    <property type="evidence" value="ECO:0007669"/>
    <property type="project" value="UniProtKB-KW"/>
</dbReference>
<dbReference type="InterPro" id="IPR001091">
    <property type="entry name" value="RM_Methyltransferase"/>
</dbReference>
<name>A0ABZ0HIT8_TRISK</name>
<dbReference type="EMBL" id="CP136704">
    <property type="protein sequence ID" value="WOI34753.1"/>
    <property type="molecule type" value="Genomic_DNA"/>
</dbReference>
<keyword evidence="2 6" id="KW-0489">Methyltransferase</keyword>
<proteinExistence type="predicted"/>